<feature type="region of interest" description="Disordered" evidence="4">
    <location>
        <begin position="1"/>
        <end position="120"/>
    </location>
</feature>
<comment type="caution">
    <text evidence="5">The sequence shown here is derived from an EMBL/GenBank/DDBJ whole genome shotgun (WGS) entry which is preliminary data.</text>
</comment>
<feature type="compositionally biased region" description="Acidic residues" evidence="4">
    <location>
        <begin position="82"/>
        <end position="109"/>
    </location>
</feature>
<dbReference type="GO" id="GO:0005730">
    <property type="term" value="C:nucleolus"/>
    <property type="evidence" value="ECO:0007669"/>
    <property type="project" value="TreeGrafter"/>
</dbReference>
<proteinExistence type="inferred from homology"/>
<dbReference type="PANTHER" id="PTHR12687:SF4">
    <property type="entry name" value="NUCLEOLAR COMPLEX PROTEIN 2 HOMOLOG"/>
    <property type="match status" value="1"/>
</dbReference>
<evidence type="ECO:0000256" key="2">
    <source>
        <dbReference type="ARBA" id="ARBA00005907"/>
    </source>
</evidence>
<evidence type="ECO:0000256" key="4">
    <source>
        <dbReference type="SAM" id="MobiDB-lite"/>
    </source>
</evidence>
<dbReference type="InterPro" id="IPR005343">
    <property type="entry name" value="Noc2"/>
</dbReference>
<dbReference type="Pfam" id="PF03715">
    <property type="entry name" value="Noc2"/>
    <property type="match status" value="1"/>
</dbReference>
<dbReference type="EMBL" id="JADNRY010000013">
    <property type="protein sequence ID" value="KAF9074484.1"/>
    <property type="molecule type" value="Genomic_DNA"/>
</dbReference>
<evidence type="ECO:0000256" key="1">
    <source>
        <dbReference type="ARBA" id="ARBA00004123"/>
    </source>
</evidence>
<sequence>MGKATKSTKKFVSSGKLKKTIEIRKKQQQTRKKYQNRRGAKPGAKTAVQDTSDNFEDEPETSKTKSKKGISVDDVLGATLIDDSDDENEAADMEEDEDEDEDSEDDFDDNASFGSVDELDEDGQNHLLELSKLAEKDPEFFKYLQENDKELLEFNPNGVGLDGDAAVSEDEDVEMTDVQTPTLTTKILRKWQKAILEQRSLRALRKLLVAFRSAAHMNEDGPTLAWSIDSSLVYNKLIVTTLRYTPVVLEHHIPYKKLPNGKFKPPTQTGKFKTLQKMTLSYFHNVIHLLSQLTDNELLQLAVTESAKIIPYVISNRKAIKLYLKKCLELWSNANDSIRVASFVAIRKLATVMDQSVLDHVLKGTYLTLIRSSKSTSAYTLPSINLMKNSASEVFCLDQATAYQHAFGYIRQLAIHLRNSMKVKSKEAYKQVYNWQFVHSLDFWSIVLARACDAKVEAGNGTPSELKPLIYPLVQVSLGAIKLISNSRSYPFHLHVIRSLLHLTRHTQIYIPIAPYLLPVLTSTLSLSSRPKSSTLKPLDLDVQIRTPQQYLKTRVYAEGLTEEVIYLLTEWLTTEAVLGSVAFPEIVVPVSIVLKKAIKTVKTYGSGKDSASIKTLVERIEDSVKWSEQRRKELKLAPNMISAVDGWESELETKIEDSPLGKYMKVQRKVREKQRMLMQKAREGESETVEED</sequence>
<dbReference type="PANTHER" id="PTHR12687">
    <property type="entry name" value="NUCLEOLAR COMPLEX 2 AND RAD4-RELATED"/>
    <property type="match status" value="1"/>
</dbReference>
<dbReference type="GO" id="GO:0042273">
    <property type="term" value="P:ribosomal large subunit biogenesis"/>
    <property type="evidence" value="ECO:0007669"/>
    <property type="project" value="TreeGrafter"/>
</dbReference>
<reference evidence="5" key="1">
    <citation type="submission" date="2020-11" db="EMBL/GenBank/DDBJ databases">
        <authorList>
            <consortium name="DOE Joint Genome Institute"/>
            <person name="Ahrendt S."/>
            <person name="Riley R."/>
            <person name="Andreopoulos W."/>
            <person name="Labutti K."/>
            <person name="Pangilinan J."/>
            <person name="Ruiz-Duenas F.J."/>
            <person name="Barrasa J.M."/>
            <person name="Sanchez-Garcia M."/>
            <person name="Camarero S."/>
            <person name="Miyauchi S."/>
            <person name="Serrano A."/>
            <person name="Linde D."/>
            <person name="Babiker R."/>
            <person name="Drula E."/>
            <person name="Ayuso-Fernandez I."/>
            <person name="Pacheco R."/>
            <person name="Padilla G."/>
            <person name="Ferreira P."/>
            <person name="Barriuso J."/>
            <person name="Kellner H."/>
            <person name="Castanera R."/>
            <person name="Alfaro M."/>
            <person name="Ramirez L."/>
            <person name="Pisabarro A.G."/>
            <person name="Kuo A."/>
            <person name="Tritt A."/>
            <person name="Lipzen A."/>
            <person name="He G."/>
            <person name="Yan M."/>
            <person name="Ng V."/>
            <person name="Cullen D."/>
            <person name="Martin F."/>
            <person name="Rosso M.-N."/>
            <person name="Henrissat B."/>
            <person name="Hibbett D."/>
            <person name="Martinez A.T."/>
            <person name="Grigoriev I.V."/>
        </authorList>
    </citation>
    <scope>NUCLEOTIDE SEQUENCE</scope>
    <source>
        <strain evidence="5">AH 40177</strain>
    </source>
</reference>
<dbReference type="Proteomes" id="UP000772434">
    <property type="component" value="Unassembled WGS sequence"/>
</dbReference>
<dbReference type="OrthoDB" id="10266662at2759"/>
<feature type="compositionally biased region" description="Basic residues" evidence="4">
    <location>
        <begin position="26"/>
        <end position="40"/>
    </location>
</feature>
<name>A0A9P5Q474_9AGAR</name>
<comment type="subcellular location">
    <subcellularLocation>
        <location evidence="1">Nucleus</location>
    </subcellularLocation>
</comment>
<comment type="similarity">
    <text evidence="2">Belongs to the NOC2 family.</text>
</comment>
<gene>
    <name evidence="5" type="ORF">BDP27DRAFT_1317186</name>
</gene>
<protein>
    <submittedName>
        <fullName evidence="5">Noc2-domain-containing protein</fullName>
    </submittedName>
</protein>
<evidence type="ECO:0000313" key="5">
    <source>
        <dbReference type="EMBL" id="KAF9074484.1"/>
    </source>
</evidence>
<dbReference type="AlphaFoldDB" id="A0A9P5Q474"/>
<evidence type="ECO:0000313" key="6">
    <source>
        <dbReference type="Proteomes" id="UP000772434"/>
    </source>
</evidence>
<accession>A0A9P5Q474</accession>
<dbReference type="GO" id="GO:0030690">
    <property type="term" value="C:Noc1p-Noc2p complex"/>
    <property type="evidence" value="ECO:0007669"/>
    <property type="project" value="TreeGrafter"/>
</dbReference>
<dbReference type="GO" id="GO:0030691">
    <property type="term" value="C:Noc2p-Noc3p complex"/>
    <property type="evidence" value="ECO:0007669"/>
    <property type="project" value="TreeGrafter"/>
</dbReference>
<keyword evidence="3" id="KW-0539">Nucleus</keyword>
<keyword evidence="6" id="KW-1185">Reference proteome</keyword>
<dbReference type="GO" id="GO:0005654">
    <property type="term" value="C:nucleoplasm"/>
    <property type="evidence" value="ECO:0007669"/>
    <property type="project" value="TreeGrafter"/>
</dbReference>
<organism evidence="5 6">
    <name type="scientific">Rhodocollybia butyracea</name>
    <dbReference type="NCBI Taxonomy" id="206335"/>
    <lineage>
        <taxon>Eukaryota</taxon>
        <taxon>Fungi</taxon>
        <taxon>Dikarya</taxon>
        <taxon>Basidiomycota</taxon>
        <taxon>Agaricomycotina</taxon>
        <taxon>Agaricomycetes</taxon>
        <taxon>Agaricomycetidae</taxon>
        <taxon>Agaricales</taxon>
        <taxon>Marasmiineae</taxon>
        <taxon>Omphalotaceae</taxon>
        <taxon>Rhodocollybia</taxon>
    </lineage>
</organism>
<evidence type="ECO:0000256" key="3">
    <source>
        <dbReference type="ARBA" id="ARBA00023242"/>
    </source>
</evidence>